<comment type="similarity">
    <text evidence="9">In the N-terminal section; belongs to the FAD-binding oxidoreductase type 6 family.</text>
</comment>
<gene>
    <name evidence="12" type="ORF">Q4494_15980</name>
</gene>
<dbReference type="GO" id="GO:0051537">
    <property type="term" value="F:2 iron, 2 sulfur cluster binding"/>
    <property type="evidence" value="ECO:0007669"/>
    <property type="project" value="UniProtKB-KW"/>
</dbReference>
<dbReference type="Gene3D" id="3.40.50.80">
    <property type="entry name" value="Nucleotide-binding domain of ferredoxin-NADP reductase (FNR) module"/>
    <property type="match status" value="1"/>
</dbReference>
<name>A0AAW7XX15_9RHOB</name>
<evidence type="ECO:0000256" key="7">
    <source>
        <dbReference type="ARBA" id="ARBA00023004"/>
    </source>
</evidence>
<dbReference type="SUPFAM" id="SSF54292">
    <property type="entry name" value="2Fe-2S ferredoxin-like"/>
    <property type="match status" value="1"/>
</dbReference>
<evidence type="ECO:0000256" key="9">
    <source>
        <dbReference type="ARBA" id="ARBA00061434"/>
    </source>
</evidence>
<dbReference type="PROSITE" id="PS51384">
    <property type="entry name" value="FAD_FR"/>
    <property type="match status" value="1"/>
</dbReference>
<keyword evidence="2" id="KW-0285">Flavoprotein</keyword>
<accession>A0AAW7XX15</accession>
<dbReference type="PROSITE" id="PS51085">
    <property type="entry name" value="2FE2S_FER_2"/>
    <property type="match status" value="1"/>
</dbReference>
<dbReference type="InterPro" id="IPR036010">
    <property type="entry name" value="2Fe-2S_ferredoxin-like_sf"/>
</dbReference>
<dbReference type="Gene3D" id="2.40.30.10">
    <property type="entry name" value="Translation factors"/>
    <property type="match status" value="1"/>
</dbReference>
<dbReference type="PANTHER" id="PTHR47354">
    <property type="entry name" value="NADH OXIDOREDUCTASE HCR"/>
    <property type="match status" value="1"/>
</dbReference>
<dbReference type="Pfam" id="PF00970">
    <property type="entry name" value="FAD_binding_6"/>
    <property type="match status" value="1"/>
</dbReference>
<evidence type="ECO:0000259" key="10">
    <source>
        <dbReference type="PROSITE" id="PS51085"/>
    </source>
</evidence>
<feature type="domain" description="2Fe-2S ferredoxin-type" evidence="10">
    <location>
        <begin position="287"/>
        <end position="371"/>
    </location>
</feature>
<reference evidence="12" key="1">
    <citation type="submission" date="2023-07" db="EMBL/GenBank/DDBJ databases">
        <title>Genome content predicts the carbon catabolic preferences of heterotrophic bacteria.</title>
        <authorList>
            <person name="Gralka M."/>
        </authorList>
    </citation>
    <scope>NUCLEOTIDE SEQUENCE</scope>
    <source>
        <strain evidence="12">I2M02</strain>
    </source>
</reference>
<keyword evidence="8" id="KW-0411">Iron-sulfur</keyword>
<dbReference type="GO" id="GO:0016491">
    <property type="term" value="F:oxidoreductase activity"/>
    <property type="evidence" value="ECO:0007669"/>
    <property type="project" value="UniProtKB-KW"/>
</dbReference>
<dbReference type="PROSITE" id="PS00197">
    <property type="entry name" value="2FE2S_FER_1"/>
    <property type="match status" value="1"/>
</dbReference>
<dbReference type="AlphaFoldDB" id="A0AAW7XX15"/>
<dbReference type="GO" id="GO:0046872">
    <property type="term" value="F:metal ion binding"/>
    <property type="evidence" value="ECO:0007669"/>
    <property type="project" value="UniProtKB-KW"/>
</dbReference>
<dbReference type="PRINTS" id="PR00406">
    <property type="entry name" value="CYTB5RDTASE"/>
</dbReference>
<evidence type="ECO:0000256" key="4">
    <source>
        <dbReference type="ARBA" id="ARBA00022723"/>
    </source>
</evidence>
<organism evidence="12 13">
    <name type="scientific">Celeribacter halophilus</name>
    <dbReference type="NCBI Taxonomy" id="576117"/>
    <lineage>
        <taxon>Bacteria</taxon>
        <taxon>Pseudomonadati</taxon>
        <taxon>Pseudomonadota</taxon>
        <taxon>Alphaproteobacteria</taxon>
        <taxon>Rhodobacterales</taxon>
        <taxon>Roseobacteraceae</taxon>
        <taxon>Celeribacter</taxon>
    </lineage>
</organism>
<dbReference type="Gene3D" id="3.10.20.30">
    <property type="match status" value="1"/>
</dbReference>
<evidence type="ECO:0000313" key="13">
    <source>
        <dbReference type="Proteomes" id="UP001169823"/>
    </source>
</evidence>
<keyword evidence="6" id="KW-0560">Oxidoreductase</keyword>
<keyword evidence="7" id="KW-0408">Iron</keyword>
<comment type="caution">
    <text evidence="12">The sequence shown here is derived from an EMBL/GenBank/DDBJ whole genome shotgun (WGS) entry which is preliminary data.</text>
</comment>
<feature type="domain" description="FAD-binding FR-type" evidence="11">
    <location>
        <begin position="35"/>
        <end position="137"/>
    </location>
</feature>
<evidence type="ECO:0000256" key="2">
    <source>
        <dbReference type="ARBA" id="ARBA00022630"/>
    </source>
</evidence>
<dbReference type="InterPro" id="IPR001041">
    <property type="entry name" value="2Fe-2S_ferredoxin-type"/>
</dbReference>
<dbReference type="RefSeq" id="WP_303495009.1">
    <property type="nucleotide sequence ID" value="NZ_JAUOPJ010000015.1"/>
</dbReference>
<dbReference type="InterPro" id="IPR006058">
    <property type="entry name" value="2Fe2S_fd_BS"/>
</dbReference>
<dbReference type="InterPro" id="IPR012675">
    <property type="entry name" value="Beta-grasp_dom_sf"/>
</dbReference>
<protein>
    <submittedName>
        <fullName evidence="12">Iron-sulfur cluster-binding domain-containing protein</fullName>
    </submittedName>
</protein>
<keyword evidence="3" id="KW-0001">2Fe-2S</keyword>
<keyword evidence="5" id="KW-0274">FAD</keyword>
<dbReference type="InterPro" id="IPR017927">
    <property type="entry name" value="FAD-bd_FR_type"/>
</dbReference>
<evidence type="ECO:0000256" key="8">
    <source>
        <dbReference type="ARBA" id="ARBA00023014"/>
    </source>
</evidence>
<dbReference type="InterPro" id="IPR039261">
    <property type="entry name" value="FNR_nucleotide-bd"/>
</dbReference>
<evidence type="ECO:0000256" key="6">
    <source>
        <dbReference type="ARBA" id="ARBA00023002"/>
    </source>
</evidence>
<sequence>MVEGARPSIAGGGIKMAMDMIVPAFPKAGVPRHPVERLTVKLKAKRRETPDTMSFVFEVMEGVLRHYPGQAVSLDLPMPQGTVTRTFTVASAPNLNNWFELTIKAAPDGYATRWMQEVLAVGDEITGRGAFGTFSIMYYPNTPLLLIGGGSGFTPMMSTLRWLSERGETTDVVVIQVARSKKDLLFCEELDQIVTQMSTIKLFNVLSAPRKGEAWSGYRGRPDRAMIRAMVPDAYRRQTLCCGPIGFMDHMGKVLRAEGLDRARFLTESFGQKMAVPQDVVQPINGDGITVSIGAQTFDVAPDVPLSTSLAAAGKRIPTGCGEGQCGTCRVRLLEGEIEMDHQGGLSQQEEHQGYILACCTRPKTAIKIAI</sequence>
<evidence type="ECO:0000256" key="5">
    <source>
        <dbReference type="ARBA" id="ARBA00022827"/>
    </source>
</evidence>
<dbReference type="PANTHER" id="PTHR47354:SF6">
    <property type="entry name" value="NADH OXIDOREDUCTASE HCR"/>
    <property type="match status" value="1"/>
</dbReference>
<dbReference type="Proteomes" id="UP001169823">
    <property type="component" value="Unassembled WGS sequence"/>
</dbReference>
<proteinExistence type="inferred from homology"/>
<dbReference type="SUPFAM" id="SSF63380">
    <property type="entry name" value="Riboflavin synthase domain-like"/>
    <property type="match status" value="1"/>
</dbReference>
<evidence type="ECO:0000259" key="11">
    <source>
        <dbReference type="PROSITE" id="PS51384"/>
    </source>
</evidence>
<dbReference type="InterPro" id="IPR001433">
    <property type="entry name" value="OxRdtase_FAD/NAD-bd"/>
</dbReference>
<dbReference type="SUPFAM" id="SSF52343">
    <property type="entry name" value="Ferredoxin reductase-like, C-terminal NADP-linked domain"/>
    <property type="match status" value="1"/>
</dbReference>
<comment type="cofactor">
    <cofactor evidence="1">
        <name>FAD</name>
        <dbReference type="ChEBI" id="CHEBI:57692"/>
    </cofactor>
</comment>
<dbReference type="InterPro" id="IPR017938">
    <property type="entry name" value="Riboflavin_synthase-like_b-brl"/>
</dbReference>
<evidence type="ECO:0000313" key="12">
    <source>
        <dbReference type="EMBL" id="MDO6458585.1"/>
    </source>
</evidence>
<dbReference type="InterPro" id="IPR008333">
    <property type="entry name" value="Cbr1-like_FAD-bd_dom"/>
</dbReference>
<dbReference type="InterPro" id="IPR050415">
    <property type="entry name" value="MRET"/>
</dbReference>
<dbReference type="EMBL" id="JAUOPJ010000015">
    <property type="protein sequence ID" value="MDO6458585.1"/>
    <property type="molecule type" value="Genomic_DNA"/>
</dbReference>
<dbReference type="Pfam" id="PF00111">
    <property type="entry name" value="Fer2"/>
    <property type="match status" value="1"/>
</dbReference>
<evidence type="ECO:0000256" key="3">
    <source>
        <dbReference type="ARBA" id="ARBA00022714"/>
    </source>
</evidence>
<keyword evidence="4" id="KW-0479">Metal-binding</keyword>
<evidence type="ECO:0000256" key="1">
    <source>
        <dbReference type="ARBA" id="ARBA00001974"/>
    </source>
</evidence>
<dbReference type="CDD" id="cd00207">
    <property type="entry name" value="fer2"/>
    <property type="match status" value="1"/>
</dbReference>
<dbReference type="Pfam" id="PF00175">
    <property type="entry name" value="NAD_binding_1"/>
    <property type="match status" value="1"/>
</dbReference>